<evidence type="ECO:0000313" key="2">
    <source>
        <dbReference type="Proteomes" id="UP000634136"/>
    </source>
</evidence>
<sequence>MDPIQYLMVLYRIHRTDPTPSQLVLPLRVVHEPEICSLARQKKEQPNRNPELKKSK</sequence>
<name>A0A834SWF5_9FABA</name>
<reference evidence="1" key="1">
    <citation type="submission" date="2020-09" db="EMBL/GenBank/DDBJ databases">
        <title>Genome-Enabled Discovery of Anthraquinone Biosynthesis in Senna tora.</title>
        <authorList>
            <person name="Kang S.-H."/>
            <person name="Pandey R.P."/>
            <person name="Lee C.-M."/>
            <person name="Sim J.-S."/>
            <person name="Jeong J.-T."/>
            <person name="Choi B.-S."/>
            <person name="Jung M."/>
            <person name="Ginzburg D."/>
            <person name="Zhao K."/>
            <person name="Won S.Y."/>
            <person name="Oh T.-J."/>
            <person name="Yu Y."/>
            <person name="Kim N.-H."/>
            <person name="Lee O.R."/>
            <person name="Lee T.-H."/>
            <person name="Bashyal P."/>
            <person name="Kim T.-S."/>
            <person name="Lee W.-H."/>
            <person name="Kawkins C."/>
            <person name="Kim C.-K."/>
            <person name="Kim J.S."/>
            <person name="Ahn B.O."/>
            <person name="Rhee S.Y."/>
            <person name="Sohng J.K."/>
        </authorList>
    </citation>
    <scope>NUCLEOTIDE SEQUENCE</scope>
    <source>
        <tissue evidence="1">Leaf</tissue>
    </source>
</reference>
<dbReference type="EMBL" id="JAAIUW010000011">
    <property type="protein sequence ID" value="KAF7810000.1"/>
    <property type="molecule type" value="Genomic_DNA"/>
</dbReference>
<dbReference type="Proteomes" id="UP000634136">
    <property type="component" value="Unassembled WGS sequence"/>
</dbReference>
<proteinExistence type="predicted"/>
<protein>
    <submittedName>
        <fullName evidence="1">Uncharacterized protein</fullName>
    </submittedName>
</protein>
<accession>A0A834SWF5</accession>
<organism evidence="1 2">
    <name type="scientific">Senna tora</name>
    <dbReference type="NCBI Taxonomy" id="362788"/>
    <lineage>
        <taxon>Eukaryota</taxon>
        <taxon>Viridiplantae</taxon>
        <taxon>Streptophyta</taxon>
        <taxon>Embryophyta</taxon>
        <taxon>Tracheophyta</taxon>
        <taxon>Spermatophyta</taxon>
        <taxon>Magnoliopsida</taxon>
        <taxon>eudicotyledons</taxon>
        <taxon>Gunneridae</taxon>
        <taxon>Pentapetalae</taxon>
        <taxon>rosids</taxon>
        <taxon>fabids</taxon>
        <taxon>Fabales</taxon>
        <taxon>Fabaceae</taxon>
        <taxon>Caesalpinioideae</taxon>
        <taxon>Cassia clade</taxon>
        <taxon>Senna</taxon>
    </lineage>
</organism>
<evidence type="ECO:0000313" key="1">
    <source>
        <dbReference type="EMBL" id="KAF7810000.1"/>
    </source>
</evidence>
<dbReference type="AlphaFoldDB" id="A0A834SWF5"/>
<gene>
    <name evidence="1" type="ORF">G2W53_036743</name>
</gene>
<keyword evidence="2" id="KW-1185">Reference proteome</keyword>
<comment type="caution">
    <text evidence="1">The sequence shown here is derived from an EMBL/GenBank/DDBJ whole genome shotgun (WGS) entry which is preliminary data.</text>
</comment>